<sequence>MSSLLPRAAAALALAFVLLVLAPVPPAAAQSLFQGALRAAPGAGRDAWDVTGGGPLLSGAAAAILQARALPLTDTEGLARRRHSGGWPGRAGGFGSPVWQPPPARLLRAEAERLARTPPRDFSAETDLLCTAVSVYHEARNQPPEGQRAVAGVILNRVLDPFRWGMTPCEVVVPVQFSYLRPDRGFAPIRDMRAWAEAVDFAAQVLAAGPDPRLMGADHYHATYVDPVWNRDMDLVERIADHIFWRSRPEAS</sequence>
<name>A0A8J7CVG4_9RHOB</name>
<dbReference type="Pfam" id="PF07486">
    <property type="entry name" value="Hydrolase_2"/>
    <property type="match status" value="1"/>
</dbReference>
<evidence type="ECO:0000313" key="3">
    <source>
        <dbReference type="EMBL" id="MBE3638699.1"/>
    </source>
</evidence>
<evidence type="ECO:0000256" key="1">
    <source>
        <dbReference type="SAM" id="SignalP"/>
    </source>
</evidence>
<keyword evidence="1" id="KW-0732">Signal</keyword>
<keyword evidence="3" id="KW-0378">Hydrolase</keyword>
<proteinExistence type="predicted"/>
<dbReference type="Gene3D" id="1.10.10.2520">
    <property type="entry name" value="Cell wall hydrolase SleB, domain 1"/>
    <property type="match status" value="1"/>
</dbReference>
<dbReference type="EMBL" id="JACVXA010000030">
    <property type="protein sequence ID" value="MBE3638699.1"/>
    <property type="molecule type" value="Genomic_DNA"/>
</dbReference>
<feature type="signal peptide" evidence="1">
    <location>
        <begin position="1"/>
        <end position="29"/>
    </location>
</feature>
<dbReference type="InterPro" id="IPR011105">
    <property type="entry name" value="Cell_wall_hydrolase_SleB"/>
</dbReference>
<evidence type="ECO:0000313" key="4">
    <source>
        <dbReference type="Proteomes" id="UP000609121"/>
    </source>
</evidence>
<feature type="domain" description="Cell wall hydrolase SleB" evidence="2">
    <location>
        <begin position="142"/>
        <end position="244"/>
    </location>
</feature>
<dbReference type="RefSeq" id="WP_193182580.1">
    <property type="nucleotide sequence ID" value="NZ_JACVXA010000030.1"/>
</dbReference>
<dbReference type="AlphaFoldDB" id="A0A8J7CVG4"/>
<accession>A0A8J7CVG4</accession>
<protein>
    <submittedName>
        <fullName evidence="3">Cell wall hydrolase</fullName>
    </submittedName>
</protein>
<gene>
    <name evidence="3" type="ORF">ICN82_10830</name>
</gene>
<dbReference type="InterPro" id="IPR042047">
    <property type="entry name" value="SleB_dom1"/>
</dbReference>
<organism evidence="3 4">
    <name type="scientific">Mangrovicoccus algicola</name>
    <dbReference type="NCBI Taxonomy" id="2771008"/>
    <lineage>
        <taxon>Bacteria</taxon>
        <taxon>Pseudomonadati</taxon>
        <taxon>Pseudomonadota</taxon>
        <taxon>Alphaproteobacteria</taxon>
        <taxon>Rhodobacterales</taxon>
        <taxon>Paracoccaceae</taxon>
        <taxon>Mangrovicoccus</taxon>
    </lineage>
</organism>
<keyword evidence="4" id="KW-1185">Reference proteome</keyword>
<evidence type="ECO:0000259" key="2">
    <source>
        <dbReference type="Pfam" id="PF07486"/>
    </source>
</evidence>
<reference evidence="3" key="1">
    <citation type="submission" date="2020-09" db="EMBL/GenBank/DDBJ databases">
        <title>A novel bacterium of genus Mangrovicoccus, isolated from South China Sea.</title>
        <authorList>
            <person name="Huang H."/>
            <person name="Mo K."/>
            <person name="Hu Y."/>
        </authorList>
    </citation>
    <scope>NUCLEOTIDE SEQUENCE</scope>
    <source>
        <strain evidence="3">HB182678</strain>
    </source>
</reference>
<feature type="chain" id="PRO_5035282141" evidence="1">
    <location>
        <begin position="30"/>
        <end position="252"/>
    </location>
</feature>
<comment type="caution">
    <text evidence="3">The sequence shown here is derived from an EMBL/GenBank/DDBJ whole genome shotgun (WGS) entry which is preliminary data.</text>
</comment>
<dbReference type="GO" id="GO:0016787">
    <property type="term" value="F:hydrolase activity"/>
    <property type="evidence" value="ECO:0007669"/>
    <property type="project" value="UniProtKB-KW"/>
</dbReference>
<dbReference type="Proteomes" id="UP000609121">
    <property type="component" value="Unassembled WGS sequence"/>
</dbReference>